<evidence type="ECO:0000313" key="3">
    <source>
        <dbReference type="EnsemblMetazoa" id="HelroP166414"/>
    </source>
</evidence>
<protein>
    <recommendedName>
        <fullName evidence="1">SET domain-containing protein</fullName>
    </recommendedName>
</protein>
<dbReference type="Proteomes" id="UP000015101">
    <property type="component" value="Unassembled WGS sequence"/>
</dbReference>
<feature type="domain" description="SET" evidence="1">
    <location>
        <begin position="102"/>
        <end position="205"/>
    </location>
</feature>
<dbReference type="GeneID" id="20201490"/>
<proteinExistence type="predicted"/>
<dbReference type="HOGENOM" id="CLU_018406_2_0_1"/>
<dbReference type="SUPFAM" id="SSF82199">
    <property type="entry name" value="SET domain"/>
    <property type="match status" value="1"/>
</dbReference>
<evidence type="ECO:0000313" key="2">
    <source>
        <dbReference type="EMBL" id="ESN90710.1"/>
    </source>
</evidence>
<dbReference type="InterPro" id="IPR011990">
    <property type="entry name" value="TPR-like_helical_dom_sf"/>
</dbReference>
<dbReference type="Gene3D" id="6.10.140.2220">
    <property type="match status" value="1"/>
</dbReference>
<evidence type="ECO:0000259" key="1">
    <source>
        <dbReference type="PROSITE" id="PS50280"/>
    </source>
</evidence>
<dbReference type="EMBL" id="AMQM01002369">
    <property type="status" value="NOT_ANNOTATED_CDS"/>
    <property type="molecule type" value="Genomic_DNA"/>
</dbReference>
<dbReference type="KEGG" id="hro:HELRODRAFT_166414"/>
<accession>T1EY40</accession>
<dbReference type="Gene3D" id="1.25.40.10">
    <property type="entry name" value="Tetratricopeptide repeat domain"/>
    <property type="match status" value="1"/>
</dbReference>
<dbReference type="AlphaFoldDB" id="T1EY40"/>
<reference evidence="2 4" key="2">
    <citation type="journal article" date="2013" name="Nature">
        <title>Insights into bilaterian evolution from three spiralian genomes.</title>
        <authorList>
            <person name="Simakov O."/>
            <person name="Marletaz F."/>
            <person name="Cho S.J."/>
            <person name="Edsinger-Gonzales E."/>
            <person name="Havlak P."/>
            <person name="Hellsten U."/>
            <person name="Kuo D.H."/>
            <person name="Larsson T."/>
            <person name="Lv J."/>
            <person name="Arendt D."/>
            <person name="Savage R."/>
            <person name="Osoegawa K."/>
            <person name="de Jong P."/>
            <person name="Grimwood J."/>
            <person name="Chapman J.A."/>
            <person name="Shapiro H."/>
            <person name="Aerts A."/>
            <person name="Otillar R.P."/>
            <person name="Terry A.Y."/>
            <person name="Boore J.L."/>
            <person name="Grigoriev I.V."/>
            <person name="Lindberg D.R."/>
            <person name="Seaver E.C."/>
            <person name="Weisblat D.A."/>
            <person name="Putnam N.H."/>
            <person name="Rokhsar D.S."/>
        </authorList>
    </citation>
    <scope>NUCLEOTIDE SEQUENCE</scope>
</reference>
<dbReference type="CTD" id="20201490"/>
<dbReference type="PROSITE" id="PS50280">
    <property type="entry name" value="SET"/>
    <property type="match status" value="1"/>
</dbReference>
<dbReference type="Gene3D" id="2.170.270.10">
    <property type="entry name" value="SET domain"/>
    <property type="match status" value="2"/>
</dbReference>
<dbReference type="InterPro" id="IPR050869">
    <property type="entry name" value="H3K4_H4K5_MeTrfase"/>
</dbReference>
<dbReference type="Pfam" id="PF00856">
    <property type="entry name" value="SET"/>
    <property type="match status" value="1"/>
</dbReference>
<dbReference type="FunCoup" id="T1EY40">
    <property type="interactions" value="575"/>
</dbReference>
<dbReference type="OrthoDB" id="265717at2759"/>
<dbReference type="eggNOG" id="KOG2084">
    <property type="taxonomic scope" value="Eukaryota"/>
</dbReference>
<dbReference type="STRING" id="6412.T1EY40"/>
<dbReference type="RefSeq" id="XP_009031592.1">
    <property type="nucleotide sequence ID" value="XM_009033344.1"/>
</dbReference>
<dbReference type="PANTHER" id="PTHR12197">
    <property type="entry name" value="HISTONE-LYSINE N-METHYLTRANSFERASE SMYD"/>
    <property type="match status" value="1"/>
</dbReference>
<reference evidence="3" key="3">
    <citation type="submission" date="2015-06" db="UniProtKB">
        <authorList>
            <consortium name="EnsemblMetazoa"/>
        </authorList>
    </citation>
    <scope>IDENTIFICATION</scope>
</reference>
<keyword evidence="4" id="KW-1185">Reference proteome</keyword>
<reference evidence="4" key="1">
    <citation type="submission" date="2012-12" db="EMBL/GenBank/DDBJ databases">
        <authorList>
            <person name="Hellsten U."/>
            <person name="Grimwood J."/>
            <person name="Chapman J.A."/>
            <person name="Shapiro H."/>
            <person name="Aerts A."/>
            <person name="Otillar R.P."/>
            <person name="Terry A.Y."/>
            <person name="Boore J.L."/>
            <person name="Simakov O."/>
            <person name="Marletaz F."/>
            <person name="Cho S.-J."/>
            <person name="Edsinger-Gonzales E."/>
            <person name="Havlak P."/>
            <person name="Kuo D.-H."/>
            <person name="Larsson T."/>
            <person name="Lv J."/>
            <person name="Arendt D."/>
            <person name="Savage R."/>
            <person name="Osoegawa K."/>
            <person name="de Jong P."/>
            <person name="Lindberg D.R."/>
            <person name="Seaver E.C."/>
            <person name="Weisblat D.A."/>
            <person name="Putnam N.H."/>
            <person name="Grigoriev I.V."/>
            <person name="Rokhsar D.S."/>
        </authorList>
    </citation>
    <scope>NUCLEOTIDE SEQUENCE</scope>
</reference>
<dbReference type="InterPro" id="IPR046341">
    <property type="entry name" value="SET_dom_sf"/>
</dbReference>
<dbReference type="GO" id="GO:0005634">
    <property type="term" value="C:nucleus"/>
    <property type="evidence" value="ECO:0000318"/>
    <property type="project" value="GO_Central"/>
</dbReference>
<dbReference type="OMA" id="YIEQQKW"/>
<organism evidence="3 4">
    <name type="scientific">Helobdella robusta</name>
    <name type="common">Californian leech</name>
    <dbReference type="NCBI Taxonomy" id="6412"/>
    <lineage>
        <taxon>Eukaryota</taxon>
        <taxon>Metazoa</taxon>
        <taxon>Spiralia</taxon>
        <taxon>Lophotrochozoa</taxon>
        <taxon>Annelida</taxon>
        <taxon>Clitellata</taxon>
        <taxon>Hirudinea</taxon>
        <taxon>Rhynchobdellida</taxon>
        <taxon>Glossiphoniidae</taxon>
        <taxon>Helobdella</taxon>
    </lineage>
</organism>
<evidence type="ECO:0000313" key="4">
    <source>
        <dbReference type="Proteomes" id="UP000015101"/>
    </source>
</evidence>
<dbReference type="InParanoid" id="T1EY40"/>
<dbReference type="InterPro" id="IPR001214">
    <property type="entry name" value="SET_dom"/>
</dbReference>
<dbReference type="PANTHER" id="PTHR12197:SF251">
    <property type="entry name" value="EG:BACR7C10.4 PROTEIN"/>
    <property type="match status" value="1"/>
</dbReference>
<dbReference type="EMBL" id="KB097753">
    <property type="protein sequence ID" value="ESN90710.1"/>
    <property type="molecule type" value="Genomic_DNA"/>
</dbReference>
<dbReference type="EnsemblMetazoa" id="HelroT166414">
    <property type="protein sequence ID" value="HelroP166414"/>
    <property type="gene ID" value="HelroG166414"/>
</dbReference>
<sequence>MAANKDFKKAETVGVFSPYVHLLSADAKFRHCDHCFVCSTHLKSCSKCKYMRYCCRNCQSEKGRSEMQEVLGIERNYSHLMSHVDEIKQSEKAMSTFMKRAVEIKHFISRNGDTNIGCSGDGCESDAVELKNPGMLLETFGKMVVNSYSILDEDLNNIGTGFYLGPSIIDHSCRPNCVITFNGINMVVKCLKDVSMGDRLYMSYVDLMNHREGRREHLLRTYFFHCECEACNDHEMERNMLTVRCLGTGQNDNSNDDACGLFKSFKDDLEAVKKSFDLLKGREVTEELGEHRRECFSKLLDTYSPINIHIFRSLDEAFEICIELELWSEACYYGEKLIPIYQFYLKDPNPNFGHFLVKLGKIYLYQMQRIEALKCLEKANDILSVTHSPENALYIRLQSLLMQCRQELSLM</sequence>
<gene>
    <name evidence="3" type="primary">20201490</name>
    <name evidence="2" type="ORF">HELRODRAFT_166414</name>
</gene>
<name>T1EY40_HELRO</name>